<dbReference type="Proteomes" id="UP000827872">
    <property type="component" value="Linkage Group LG17"/>
</dbReference>
<proteinExistence type="predicted"/>
<dbReference type="EMBL" id="CM037630">
    <property type="protein sequence ID" value="KAH7987313.1"/>
    <property type="molecule type" value="Genomic_DNA"/>
</dbReference>
<organism evidence="1 2">
    <name type="scientific">Sphaerodactylus townsendi</name>
    <dbReference type="NCBI Taxonomy" id="933632"/>
    <lineage>
        <taxon>Eukaryota</taxon>
        <taxon>Metazoa</taxon>
        <taxon>Chordata</taxon>
        <taxon>Craniata</taxon>
        <taxon>Vertebrata</taxon>
        <taxon>Euteleostomi</taxon>
        <taxon>Lepidosauria</taxon>
        <taxon>Squamata</taxon>
        <taxon>Bifurcata</taxon>
        <taxon>Gekkota</taxon>
        <taxon>Sphaerodactylidae</taxon>
        <taxon>Sphaerodactylus</taxon>
    </lineage>
</organism>
<evidence type="ECO:0000313" key="2">
    <source>
        <dbReference type="Proteomes" id="UP000827872"/>
    </source>
</evidence>
<name>A0ACB8E4V2_9SAUR</name>
<reference evidence="1" key="1">
    <citation type="submission" date="2021-08" db="EMBL/GenBank/DDBJ databases">
        <title>The first chromosome-level gecko genome reveals the dynamic sex chromosomes of Neotropical dwarf geckos (Sphaerodactylidae: Sphaerodactylus).</title>
        <authorList>
            <person name="Pinto B.J."/>
            <person name="Keating S.E."/>
            <person name="Gamble T."/>
        </authorList>
    </citation>
    <scope>NUCLEOTIDE SEQUENCE</scope>
    <source>
        <strain evidence="1">TG3544</strain>
    </source>
</reference>
<sequence length="420" mass="45608">MTRASLGPQLPEVAEEEEEGCRGPRLRRRVQFLLPPVTIQEPPPQQEEKAFHQSVEHLLGATLEGNFEGLFAADGWEDLLEEKSVRKLRVRGGQGQARGPQPGQEVTVKLLGALQDQSLVEKDPRLTFVLGQGEAVQALDLAVLSMRPGEVALILTRPAYAYGRLGRQPDIPAEAPLLYQVTLLQVRESPDLALLAAPQRLGLADRAREQGRFHFERQDYQLALRSYQRALRLLPSSPAAADGPQDQEVEEQEVELRQLRLKCLTSCAAAQLKLGRREAALDFCHEAERLEPDDAQALYWKGKLLAELGQDQAAAKLLKRALQLEPTAKAIHAELSRMARRQRGQPEPGGDVPGGPLSHSPAGPDQARTSLSPQNPVAAACVPDEGVACAAAGKAAAVSGLSALRQPQLSLSVAPHLSFP</sequence>
<evidence type="ECO:0000313" key="1">
    <source>
        <dbReference type="EMBL" id="KAH7987313.1"/>
    </source>
</evidence>
<gene>
    <name evidence="1" type="ORF">K3G42_003420</name>
</gene>
<comment type="caution">
    <text evidence="1">The sequence shown here is derived from an EMBL/GenBank/DDBJ whole genome shotgun (WGS) entry which is preliminary data.</text>
</comment>
<accession>A0ACB8E4V2</accession>
<protein>
    <submittedName>
        <fullName evidence="1">Uncharacterized protein</fullName>
    </submittedName>
</protein>
<keyword evidence="2" id="KW-1185">Reference proteome</keyword>